<gene>
    <name evidence="3" type="ORF">G4Y79_07690</name>
</gene>
<dbReference type="SUPFAM" id="SSF51430">
    <property type="entry name" value="NAD(P)-linked oxidoreductase"/>
    <property type="match status" value="1"/>
</dbReference>
<feature type="domain" description="NADP-dependent oxidoreductase" evidence="2">
    <location>
        <begin position="19"/>
        <end position="314"/>
    </location>
</feature>
<dbReference type="PANTHER" id="PTHR43364">
    <property type="entry name" value="NADH-SPECIFIC METHYLGLYOXAL REDUCTASE-RELATED"/>
    <property type="match status" value="1"/>
</dbReference>
<dbReference type="InterPro" id="IPR050523">
    <property type="entry name" value="AKR_Detox_Biosynth"/>
</dbReference>
<keyword evidence="4" id="KW-1185">Reference proteome</keyword>
<sequence length="324" mass="36950">MEYGQIKGIEKSVSRLVQGTVYFKIDEPEVAFELCDVILDAGGTTFDTAHGYGRGDCERVLGQWINSRGVRDQVVILDKGAHPYDGRKRVTHDDITSDIHDSLERLQTDYIDLYVLHRDDEEQPVEMIVDTLNEHHDAGRIHAFGGSNWSYERIAAANDYAEKNGLVPFAVSSPQFSLAEMVKPAWDGCISIGGPSHEEARAWYLQQQMPLFTWASLAGGFMTGRYRRDNLDQLTDYFDEVAIHAYCYEDNFKRLDRADQLAAEKEITLPQLSLAYVFSQPLNIYALVGARSVKEYQENLRAFHQRLTDAEVAWLELRTDERPF</sequence>
<dbReference type="KEGG" id="pmet:G4Y79_07690"/>
<name>A0A7S8EC45_9CHLR</name>
<dbReference type="Proteomes" id="UP000594468">
    <property type="component" value="Chromosome"/>
</dbReference>
<dbReference type="Gene3D" id="3.20.20.100">
    <property type="entry name" value="NADP-dependent oxidoreductase domain"/>
    <property type="match status" value="1"/>
</dbReference>
<dbReference type="AlphaFoldDB" id="A0A7S8EC45"/>
<dbReference type="InterPro" id="IPR023210">
    <property type="entry name" value="NADP_OxRdtase_dom"/>
</dbReference>
<protein>
    <submittedName>
        <fullName evidence="3">Aldo/keto reductase</fullName>
    </submittedName>
</protein>
<dbReference type="RefSeq" id="WP_195172308.1">
    <property type="nucleotide sequence ID" value="NZ_CP062983.1"/>
</dbReference>
<accession>A0A7S8EC45</accession>
<dbReference type="Pfam" id="PF00248">
    <property type="entry name" value="Aldo_ket_red"/>
    <property type="match status" value="1"/>
</dbReference>
<evidence type="ECO:0000313" key="4">
    <source>
        <dbReference type="Proteomes" id="UP000594468"/>
    </source>
</evidence>
<dbReference type="GO" id="GO:0005829">
    <property type="term" value="C:cytosol"/>
    <property type="evidence" value="ECO:0007669"/>
    <property type="project" value="TreeGrafter"/>
</dbReference>
<evidence type="ECO:0000256" key="1">
    <source>
        <dbReference type="ARBA" id="ARBA00023002"/>
    </source>
</evidence>
<dbReference type="InterPro" id="IPR036812">
    <property type="entry name" value="NAD(P)_OxRdtase_dom_sf"/>
</dbReference>
<evidence type="ECO:0000259" key="2">
    <source>
        <dbReference type="Pfam" id="PF00248"/>
    </source>
</evidence>
<evidence type="ECO:0000313" key="3">
    <source>
        <dbReference type="EMBL" id="QPC84245.1"/>
    </source>
</evidence>
<dbReference type="EMBL" id="CP062983">
    <property type="protein sequence ID" value="QPC84245.1"/>
    <property type="molecule type" value="Genomic_DNA"/>
</dbReference>
<organism evidence="3 4">
    <name type="scientific">Phototrophicus methaneseepsis</name>
    <dbReference type="NCBI Taxonomy" id="2710758"/>
    <lineage>
        <taxon>Bacteria</taxon>
        <taxon>Bacillati</taxon>
        <taxon>Chloroflexota</taxon>
        <taxon>Candidatus Thermofontia</taxon>
        <taxon>Phototrophicales</taxon>
        <taxon>Phototrophicaceae</taxon>
        <taxon>Phototrophicus</taxon>
    </lineage>
</organism>
<proteinExistence type="predicted"/>
<dbReference type="CDD" id="cd19082">
    <property type="entry name" value="AKR_AKR10A1_2"/>
    <property type="match status" value="1"/>
</dbReference>
<reference evidence="3 4" key="1">
    <citation type="submission" date="2020-02" db="EMBL/GenBank/DDBJ databases">
        <authorList>
            <person name="Zheng R.K."/>
            <person name="Sun C.M."/>
        </authorList>
    </citation>
    <scope>NUCLEOTIDE SEQUENCE [LARGE SCALE GENOMIC DNA]</scope>
    <source>
        <strain evidence="4">rifampicinis</strain>
    </source>
</reference>
<keyword evidence="1" id="KW-0560">Oxidoreductase</keyword>
<dbReference type="PANTHER" id="PTHR43364:SF4">
    <property type="entry name" value="NAD(P)-LINKED OXIDOREDUCTASE SUPERFAMILY PROTEIN"/>
    <property type="match status" value="1"/>
</dbReference>
<dbReference type="GO" id="GO:0016491">
    <property type="term" value="F:oxidoreductase activity"/>
    <property type="evidence" value="ECO:0007669"/>
    <property type="project" value="UniProtKB-KW"/>
</dbReference>